<keyword evidence="12" id="KW-0732">Signal</keyword>
<dbReference type="GO" id="GO:0004035">
    <property type="term" value="F:alkaline phosphatase activity"/>
    <property type="evidence" value="ECO:0007669"/>
    <property type="project" value="UniProtKB-EC"/>
</dbReference>
<keyword evidence="14" id="KW-1185">Reference proteome</keyword>
<comment type="caution">
    <text evidence="13">The sequence shown here is derived from an EMBL/GenBank/DDBJ whole genome shotgun (WGS) entry which is preliminary data.</text>
</comment>
<dbReference type="SMART" id="SM00098">
    <property type="entry name" value="alkPPc"/>
    <property type="match status" value="1"/>
</dbReference>
<feature type="binding site" evidence="9">
    <location>
        <position position="62"/>
    </location>
    <ligand>
        <name>Mg(2+)</name>
        <dbReference type="ChEBI" id="CHEBI:18420"/>
    </ligand>
</feature>
<proteinExistence type="inferred from homology"/>
<dbReference type="PRINTS" id="PR00113">
    <property type="entry name" value="ALKPHPHTASE"/>
</dbReference>
<dbReference type="InterPro" id="IPR017850">
    <property type="entry name" value="Alkaline_phosphatase_core_sf"/>
</dbReference>
<comment type="cofactor">
    <cofactor evidence="9">
        <name>Zn(2+)</name>
        <dbReference type="ChEBI" id="CHEBI:29105"/>
    </cofactor>
    <text evidence="9">Binds 2 Zn(2+) ions.</text>
</comment>
<dbReference type="CDD" id="cd16012">
    <property type="entry name" value="ALP"/>
    <property type="match status" value="1"/>
</dbReference>
<dbReference type="EMBL" id="MUJZ01023726">
    <property type="protein sequence ID" value="OTF79307.1"/>
    <property type="molecule type" value="Genomic_DNA"/>
</dbReference>
<keyword evidence="4 9" id="KW-0479">Metal-binding</keyword>
<evidence type="ECO:0000256" key="1">
    <source>
        <dbReference type="ARBA" id="ARBA00005984"/>
    </source>
</evidence>
<feature type="binding site" evidence="9">
    <location>
        <position position="176"/>
    </location>
    <ligand>
        <name>Mg(2+)</name>
        <dbReference type="ChEBI" id="CHEBI:18420"/>
    </ligand>
</feature>
<feature type="binding site" evidence="9">
    <location>
        <position position="62"/>
    </location>
    <ligand>
        <name>Zn(2+)</name>
        <dbReference type="ChEBI" id="CHEBI:29105"/>
        <label>2</label>
    </ligand>
</feature>
<evidence type="ECO:0000313" key="14">
    <source>
        <dbReference type="Proteomes" id="UP000194236"/>
    </source>
</evidence>
<evidence type="ECO:0000256" key="12">
    <source>
        <dbReference type="SAM" id="SignalP"/>
    </source>
</evidence>
<dbReference type="Gene3D" id="3.40.720.10">
    <property type="entry name" value="Alkaline Phosphatase, subunit A"/>
    <property type="match status" value="1"/>
</dbReference>
<dbReference type="PANTHER" id="PTHR11596:SF5">
    <property type="entry name" value="ALKALINE PHOSPHATASE"/>
    <property type="match status" value="1"/>
</dbReference>
<reference evidence="13 14" key="1">
    <citation type="submission" date="2017-03" db="EMBL/GenBank/DDBJ databases">
        <title>Genome Survey of Euroglyphus maynei.</title>
        <authorList>
            <person name="Arlian L.G."/>
            <person name="Morgan M.S."/>
            <person name="Rider S.D."/>
        </authorList>
    </citation>
    <scope>NUCLEOTIDE SEQUENCE [LARGE SCALE GENOMIC DNA]</scope>
    <source>
        <strain evidence="13">Arlian Lab</strain>
        <tissue evidence="13">Whole body</tissue>
    </source>
</reference>
<evidence type="ECO:0000256" key="9">
    <source>
        <dbReference type="PIRSR" id="PIRSR601952-2"/>
    </source>
</evidence>
<evidence type="ECO:0000256" key="5">
    <source>
        <dbReference type="ARBA" id="ARBA00022801"/>
    </source>
</evidence>
<keyword evidence="7 9" id="KW-0460">Magnesium</keyword>
<feature type="non-terminal residue" evidence="13">
    <location>
        <position position="318"/>
    </location>
</feature>
<dbReference type="AlphaFoldDB" id="A0A1Y3BGM5"/>
<feature type="binding site" evidence="9">
    <location>
        <position position="178"/>
    </location>
    <ligand>
        <name>Mg(2+)</name>
        <dbReference type="ChEBI" id="CHEBI:18420"/>
    </ligand>
</feature>
<dbReference type="Proteomes" id="UP000194236">
    <property type="component" value="Unassembled WGS sequence"/>
</dbReference>
<name>A0A1Y3BGM5_EURMA</name>
<dbReference type="SUPFAM" id="SSF53649">
    <property type="entry name" value="Alkaline phosphatase-like"/>
    <property type="match status" value="1"/>
</dbReference>
<evidence type="ECO:0000256" key="2">
    <source>
        <dbReference type="ARBA" id="ARBA00012647"/>
    </source>
</evidence>
<gene>
    <name evidence="13" type="ORF">BLA29_004886</name>
</gene>
<feature type="chain" id="PRO_5012463631" description="Alkaline phosphatase" evidence="12">
    <location>
        <begin position="19"/>
        <end position="318"/>
    </location>
</feature>
<keyword evidence="3" id="KW-0597">Phosphoprotein</keyword>
<evidence type="ECO:0000256" key="8">
    <source>
        <dbReference type="PIRSR" id="PIRSR601952-1"/>
    </source>
</evidence>
<protein>
    <recommendedName>
        <fullName evidence="2 11">Alkaline phosphatase</fullName>
        <ecNumber evidence="2 11">3.1.3.1</ecNumber>
    </recommendedName>
</protein>
<dbReference type="PROSITE" id="PS00123">
    <property type="entry name" value="ALKALINE_PHOSPHATASE"/>
    <property type="match status" value="1"/>
</dbReference>
<keyword evidence="5 11" id="KW-0378">Hydrolase</keyword>
<comment type="cofactor">
    <cofactor evidence="9">
        <name>Mg(2+)</name>
        <dbReference type="ChEBI" id="CHEBI:18420"/>
    </cofactor>
    <text evidence="9">Binds 1 Mg(2+) ion.</text>
</comment>
<comment type="similarity">
    <text evidence="1 10">Belongs to the alkaline phosphatase family.</text>
</comment>
<dbReference type="EC" id="3.1.3.1" evidence="2 11"/>
<evidence type="ECO:0000256" key="6">
    <source>
        <dbReference type="ARBA" id="ARBA00022833"/>
    </source>
</evidence>
<keyword evidence="6 9" id="KW-0862">Zinc</keyword>
<dbReference type="PANTHER" id="PTHR11596">
    <property type="entry name" value="ALKALINE PHOSPHATASE"/>
    <property type="match status" value="1"/>
</dbReference>
<feature type="active site" description="Phosphoserine intermediate" evidence="8">
    <location>
        <position position="113"/>
    </location>
</feature>
<comment type="catalytic activity">
    <reaction evidence="11">
        <text>a phosphate monoester + H2O = an alcohol + phosphate</text>
        <dbReference type="Rhea" id="RHEA:15017"/>
        <dbReference type="ChEBI" id="CHEBI:15377"/>
        <dbReference type="ChEBI" id="CHEBI:30879"/>
        <dbReference type="ChEBI" id="CHEBI:43474"/>
        <dbReference type="ChEBI" id="CHEBI:67140"/>
        <dbReference type="EC" id="3.1.3.1"/>
    </reaction>
</comment>
<dbReference type="Pfam" id="PF00245">
    <property type="entry name" value="Alk_phosphatase"/>
    <property type="match status" value="1"/>
</dbReference>
<evidence type="ECO:0000256" key="10">
    <source>
        <dbReference type="RuleBase" id="RU003946"/>
    </source>
</evidence>
<feature type="signal peptide" evidence="12">
    <location>
        <begin position="1"/>
        <end position="18"/>
    </location>
</feature>
<dbReference type="InterPro" id="IPR018299">
    <property type="entry name" value="Alkaline_phosphatase_AS"/>
</dbReference>
<evidence type="ECO:0000256" key="3">
    <source>
        <dbReference type="ARBA" id="ARBA00022553"/>
    </source>
</evidence>
<evidence type="ECO:0000256" key="7">
    <source>
        <dbReference type="ARBA" id="ARBA00022842"/>
    </source>
</evidence>
<dbReference type="InterPro" id="IPR001952">
    <property type="entry name" value="Alkaline_phosphatase"/>
</dbReference>
<sequence length="318" mass="35882">MNFSLIFFLVNFFILVNAIYCANLKDSSYWRKLGKAALYRSKTFLTDDGIKKAKNVIIFLGDGMGLPSISAARLLKRQMTGKNNDYLVFERFDHTALIHVSYTYNIDYAVPDSAGTGTAFCTGVKTKRGTIGVNGNVNFKDTNCTLIQENIVETVYEKAVKSGKSVGFVTTASITDATPAATYAHVSTRNDESSSSLNDTKCKDIALQLIEDHKEFQVMLGGGRKNFLPKGKEVGERIDDRDLFDEWQQNLKDHRHHYKFVSTKKELSEIDYGKVDYLLGSFSKNHMKFDKELKNDTNEIEPTIEEMTEAALKILRKN</sequence>
<evidence type="ECO:0000256" key="11">
    <source>
        <dbReference type="RuleBase" id="RU003947"/>
    </source>
</evidence>
<organism evidence="13 14">
    <name type="scientific">Euroglyphus maynei</name>
    <name type="common">Mayne's house dust mite</name>
    <dbReference type="NCBI Taxonomy" id="6958"/>
    <lineage>
        <taxon>Eukaryota</taxon>
        <taxon>Metazoa</taxon>
        <taxon>Ecdysozoa</taxon>
        <taxon>Arthropoda</taxon>
        <taxon>Chelicerata</taxon>
        <taxon>Arachnida</taxon>
        <taxon>Acari</taxon>
        <taxon>Acariformes</taxon>
        <taxon>Sarcoptiformes</taxon>
        <taxon>Astigmata</taxon>
        <taxon>Psoroptidia</taxon>
        <taxon>Analgoidea</taxon>
        <taxon>Pyroglyphidae</taxon>
        <taxon>Pyroglyphinae</taxon>
        <taxon>Euroglyphus</taxon>
    </lineage>
</organism>
<evidence type="ECO:0000313" key="13">
    <source>
        <dbReference type="EMBL" id="OTF79307.1"/>
    </source>
</evidence>
<dbReference type="GO" id="GO:0046872">
    <property type="term" value="F:metal ion binding"/>
    <property type="evidence" value="ECO:0007669"/>
    <property type="project" value="UniProtKB-KW"/>
</dbReference>
<evidence type="ECO:0000256" key="4">
    <source>
        <dbReference type="ARBA" id="ARBA00022723"/>
    </source>
</evidence>
<accession>A0A1Y3BGM5</accession>
<dbReference type="OrthoDB" id="5818554at2759"/>